<accession>A0A9P6ZGG9</accession>
<comment type="caution">
    <text evidence="1">The sequence shown here is derived from an EMBL/GenBank/DDBJ whole genome shotgun (WGS) entry which is preliminary data.</text>
</comment>
<dbReference type="Proteomes" id="UP000714275">
    <property type="component" value="Unassembled WGS sequence"/>
</dbReference>
<evidence type="ECO:0000313" key="1">
    <source>
        <dbReference type="EMBL" id="KAG1765190.1"/>
    </source>
</evidence>
<keyword evidence="2" id="KW-1185">Reference proteome</keyword>
<evidence type="ECO:0000313" key="2">
    <source>
        <dbReference type="Proteomes" id="UP000714275"/>
    </source>
</evidence>
<dbReference type="OrthoDB" id="2686102at2759"/>
<sequence length="363" mass="40441">MSKRPAISEIIEETCIKRTKYTNLARWYLDMEAAVDSEAENEGDGSFINDQASEDDQVSVLLDPHQDERAWNILEEYITSDMNFPQTEAKFVSHLGSQYRKEDWTEAIRALFSANEDNIQALQNLCAVKARHILSTAKVAEPLGGSYHQSACAWLEKVAELEGRLTSNSGLSRVHAAPPSPDTTSRVDLTTTGSFLHSSHAYHLLEVEFSDNPMAMVHWESVLDAVVDADTREARLKIFGTRTSNMVEHVMSSAVLPAASVRPHKETGVLKESISSTQDVKMGSAPEFTIWLITVPFSKTSFLAAELKSKGFEVYTHSTLPGRLCIKAEDTYVIRKAWPSTHANCFLTFSFALRRIRSPANPT</sequence>
<organism evidence="1 2">
    <name type="scientific">Suillus placidus</name>
    <dbReference type="NCBI Taxonomy" id="48579"/>
    <lineage>
        <taxon>Eukaryota</taxon>
        <taxon>Fungi</taxon>
        <taxon>Dikarya</taxon>
        <taxon>Basidiomycota</taxon>
        <taxon>Agaricomycotina</taxon>
        <taxon>Agaricomycetes</taxon>
        <taxon>Agaricomycetidae</taxon>
        <taxon>Boletales</taxon>
        <taxon>Suillineae</taxon>
        <taxon>Suillaceae</taxon>
        <taxon>Suillus</taxon>
    </lineage>
</organism>
<gene>
    <name evidence="1" type="ORF">EV702DRAFT_1204674</name>
</gene>
<proteinExistence type="predicted"/>
<dbReference type="AlphaFoldDB" id="A0A9P6ZGG9"/>
<dbReference type="EMBL" id="JABBWD010000111">
    <property type="protein sequence ID" value="KAG1765190.1"/>
    <property type="molecule type" value="Genomic_DNA"/>
</dbReference>
<name>A0A9P6ZGG9_9AGAM</name>
<protein>
    <submittedName>
        <fullName evidence="1">Uncharacterized protein</fullName>
    </submittedName>
</protein>
<reference evidence="1" key="1">
    <citation type="journal article" date="2020" name="New Phytol.">
        <title>Comparative genomics reveals dynamic genome evolution in host specialist ectomycorrhizal fungi.</title>
        <authorList>
            <person name="Lofgren L.A."/>
            <person name="Nguyen N.H."/>
            <person name="Vilgalys R."/>
            <person name="Ruytinx J."/>
            <person name="Liao H.L."/>
            <person name="Branco S."/>
            <person name="Kuo A."/>
            <person name="LaButti K."/>
            <person name="Lipzen A."/>
            <person name="Andreopoulos W."/>
            <person name="Pangilinan J."/>
            <person name="Riley R."/>
            <person name="Hundley H."/>
            <person name="Na H."/>
            <person name="Barry K."/>
            <person name="Grigoriev I.V."/>
            <person name="Stajich J.E."/>
            <person name="Kennedy P.G."/>
        </authorList>
    </citation>
    <scope>NUCLEOTIDE SEQUENCE</scope>
    <source>
        <strain evidence="1">DOB743</strain>
    </source>
</reference>